<reference evidence="2" key="2">
    <citation type="submission" date="2023-06" db="EMBL/GenBank/DDBJ databases">
        <authorList>
            <consortium name="Lawrence Berkeley National Laboratory"/>
            <person name="Mondo S.J."/>
            <person name="Hensen N."/>
            <person name="Bonometti L."/>
            <person name="Westerberg I."/>
            <person name="Brannstrom I.O."/>
            <person name="Guillou S."/>
            <person name="Cros-Aarteil S."/>
            <person name="Calhoun S."/>
            <person name="Haridas S."/>
            <person name="Kuo A."/>
            <person name="Pangilinan J."/>
            <person name="Riley R."/>
            <person name="Labutti K."/>
            <person name="Andreopoulos B."/>
            <person name="Lipzen A."/>
            <person name="Chen C."/>
            <person name="Yanf M."/>
            <person name="Daum C."/>
            <person name="Ng V."/>
            <person name="Clum A."/>
            <person name="Steindorff A."/>
            <person name="Ohm R."/>
            <person name="Martin F."/>
            <person name="Silar P."/>
            <person name="Natvig D."/>
            <person name="Lalanne C."/>
            <person name="Gautier V."/>
            <person name="Ament-Velasquez S.L."/>
            <person name="Kruys A."/>
            <person name="Hutchinson M.I."/>
            <person name="Powell A.J."/>
            <person name="Barry K."/>
            <person name="Miller A.N."/>
            <person name="Grigoriev I.V."/>
            <person name="Debuchy R."/>
            <person name="Gladieux P."/>
            <person name="Thoren M.H."/>
            <person name="Johannesson H."/>
        </authorList>
    </citation>
    <scope>NUCLEOTIDE SEQUENCE</scope>
    <source>
        <strain evidence="2">PSN324</strain>
    </source>
</reference>
<sequence>MKSIEPLLGPPDGRQSASMAPPKSAGHMLAPASGAVEDSTPLVESWDSEGPQPQNTSSPVSATPVFPRARSPKLADQVRIIMATPLNAKQPQSSRSSDKPPPNKTHSQDPYHMFCSEYPDYVASLNVFLRAIISVEELREQMMLHEYLYDDYVRVFSGPYLDYIRSLDDANATKPLTTLQWYNKNIKGRPLYNLGHLTEAKVKDALRYYPDQVLKIREQVRGVSSASKAPHQKHQVRDVVEDVPQGSNHREVGSARAETQSLPTRPSPRKGFAVIDPKAPIHRAELASDPISTAEYFSSVTRPPHKAARKLDTTPSFQPGTTRRSSVASEDITSTDMSNGREPPTPSGFQSQVAYPSLEIPSSAVVEDTVMMDDVQPNRGSAEADRDMQEPEMRSPSPSPQEAATAQRGMGVKRPWEAIEDSEARADVQLKYWKVFLEKVYLPSRASFLGRAEQPKERERARKHA</sequence>
<dbReference type="Proteomes" id="UP001321749">
    <property type="component" value="Unassembled WGS sequence"/>
</dbReference>
<gene>
    <name evidence="2" type="ORF">QBC42DRAFT_268970</name>
</gene>
<comment type="caution">
    <text evidence="2">The sequence shown here is derived from an EMBL/GenBank/DDBJ whole genome shotgun (WGS) entry which is preliminary data.</text>
</comment>
<dbReference type="EMBL" id="MU864981">
    <property type="protein sequence ID" value="KAK4461900.1"/>
    <property type="molecule type" value="Genomic_DNA"/>
</dbReference>
<proteinExistence type="predicted"/>
<name>A0AAV9HPC5_9PEZI</name>
<reference evidence="2" key="1">
    <citation type="journal article" date="2023" name="Mol. Phylogenet. Evol.">
        <title>Genome-scale phylogeny and comparative genomics of the fungal order Sordariales.</title>
        <authorList>
            <person name="Hensen N."/>
            <person name="Bonometti L."/>
            <person name="Westerberg I."/>
            <person name="Brannstrom I.O."/>
            <person name="Guillou S."/>
            <person name="Cros-Aarteil S."/>
            <person name="Calhoun S."/>
            <person name="Haridas S."/>
            <person name="Kuo A."/>
            <person name="Mondo S."/>
            <person name="Pangilinan J."/>
            <person name="Riley R."/>
            <person name="LaButti K."/>
            <person name="Andreopoulos B."/>
            <person name="Lipzen A."/>
            <person name="Chen C."/>
            <person name="Yan M."/>
            <person name="Daum C."/>
            <person name="Ng V."/>
            <person name="Clum A."/>
            <person name="Steindorff A."/>
            <person name="Ohm R.A."/>
            <person name="Martin F."/>
            <person name="Silar P."/>
            <person name="Natvig D.O."/>
            <person name="Lalanne C."/>
            <person name="Gautier V."/>
            <person name="Ament-Velasquez S.L."/>
            <person name="Kruys A."/>
            <person name="Hutchinson M.I."/>
            <person name="Powell A.J."/>
            <person name="Barry K."/>
            <person name="Miller A.N."/>
            <person name="Grigoriev I.V."/>
            <person name="Debuchy R."/>
            <person name="Gladieux P."/>
            <person name="Hiltunen Thoren M."/>
            <person name="Johannesson H."/>
        </authorList>
    </citation>
    <scope>NUCLEOTIDE SEQUENCE</scope>
    <source>
        <strain evidence="2">PSN324</strain>
    </source>
</reference>
<feature type="region of interest" description="Disordered" evidence="1">
    <location>
        <begin position="222"/>
        <end position="273"/>
    </location>
</feature>
<organism evidence="2 3">
    <name type="scientific">Cladorrhinum samala</name>
    <dbReference type="NCBI Taxonomy" id="585594"/>
    <lineage>
        <taxon>Eukaryota</taxon>
        <taxon>Fungi</taxon>
        <taxon>Dikarya</taxon>
        <taxon>Ascomycota</taxon>
        <taxon>Pezizomycotina</taxon>
        <taxon>Sordariomycetes</taxon>
        <taxon>Sordariomycetidae</taxon>
        <taxon>Sordariales</taxon>
        <taxon>Podosporaceae</taxon>
        <taxon>Cladorrhinum</taxon>
    </lineage>
</organism>
<evidence type="ECO:0000313" key="2">
    <source>
        <dbReference type="EMBL" id="KAK4461900.1"/>
    </source>
</evidence>
<feature type="compositionally biased region" description="Polar residues" evidence="1">
    <location>
        <begin position="313"/>
        <end position="338"/>
    </location>
</feature>
<feature type="region of interest" description="Disordered" evidence="1">
    <location>
        <begin position="1"/>
        <end position="67"/>
    </location>
</feature>
<dbReference type="AlphaFoldDB" id="A0AAV9HPC5"/>
<accession>A0AAV9HPC5</accession>
<feature type="compositionally biased region" description="Polar residues" evidence="1">
    <location>
        <begin position="51"/>
        <end position="61"/>
    </location>
</feature>
<feature type="region of interest" description="Disordered" evidence="1">
    <location>
        <begin position="84"/>
        <end position="110"/>
    </location>
</feature>
<evidence type="ECO:0000256" key="1">
    <source>
        <dbReference type="SAM" id="MobiDB-lite"/>
    </source>
</evidence>
<feature type="compositionally biased region" description="Basic and acidic residues" evidence="1">
    <location>
        <begin position="382"/>
        <end position="393"/>
    </location>
</feature>
<protein>
    <submittedName>
        <fullName evidence="2">Uncharacterized protein</fullName>
    </submittedName>
</protein>
<feature type="region of interest" description="Disordered" evidence="1">
    <location>
        <begin position="376"/>
        <end position="412"/>
    </location>
</feature>
<feature type="region of interest" description="Disordered" evidence="1">
    <location>
        <begin position="300"/>
        <end position="352"/>
    </location>
</feature>
<evidence type="ECO:0000313" key="3">
    <source>
        <dbReference type="Proteomes" id="UP001321749"/>
    </source>
</evidence>
<keyword evidence="3" id="KW-1185">Reference proteome</keyword>